<protein>
    <submittedName>
        <fullName evidence="2">Enoyl-CoA hydratase/carnithine racemase</fullName>
    </submittedName>
</protein>
<gene>
    <name evidence="2" type="ORF">JOC83_000583</name>
</gene>
<dbReference type="EMBL" id="JAFBFC010000001">
    <property type="protein sequence ID" value="MBM7701757.1"/>
    <property type="molecule type" value="Genomic_DNA"/>
</dbReference>
<evidence type="ECO:0000313" key="3">
    <source>
        <dbReference type="Proteomes" id="UP000809829"/>
    </source>
</evidence>
<proteinExistence type="predicted"/>
<dbReference type="Gene3D" id="3.90.226.10">
    <property type="entry name" value="2-enoyl-CoA Hydratase, Chain A, domain 1"/>
    <property type="match status" value="1"/>
</dbReference>
<reference evidence="2 3" key="1">
    <citation type="submission" date="2021-01" db="EMBL/GenBank/DDBJ databases">
        <title>Genomic Encyclopedia of Type Strains, Phase IV (KMG-IV): sequencing the most valuable type-strain genomes for metagenomic binning, comparative biology and taxonomic classification.</title>
        <authorList>
            <person name="Goeker M."/>
        </authorList>
    </citation>
    <scope>NUCLEOTIDE SEQUENCE [LARGE SCALE GENOMIC DNA]</scope>
    <source>
        <strain evidence="2 3">DSM 104297</strain>
    </source>
</reference>
<dbReference type="InterPro" id="IPR001753">
    <property type="entry name" value="Enoyl-CoA_hydra/iso"/>
</dbReference>
<sequence>MKKTLFDVSESGIATFTIDRPNRRNAIDYDVMDRLKEAIQVCKDNSLIKALIITGSGDKAFCSGGDLDVFHSIKTEQEAAIMLMKMGRILYELLTLEKPTVAVMNGVAVGGGCEIAAACDIRIGSEHSRMGFIQGNLGITTGWGGGSILFEKLPYNQALSMLQTAKLYSAQEAKELGFLQYIALHEERMEKAYEVLEEAVQKPLQVLSSYKQIVKRKWEQSNLWDRINVEILTCAKLWDSEPHHQAVEKFMTKSK</sequence>
<evidence type="ECO:0000313" key="2">
    <source>
        <dbReference type="EMBL" id="MBM7701757.1"/>
    </source>
</evidence>
<name>A0ABS2QS22_9BACI</name>
<dbReference type="SUPFAM" id="SSF52096">
    <property type="entry name" value="ClpP/crotonase"/>
    <property type="match status" value="1"/>
</dbReference>
<keyword evidence="1" id="KW-0456">Lyase</keyword>
<accession>A0ABS2QS22</accession>
<keyword evidence="3" id="KW-1185">Reference proteome</keyword>
<dbReference type="InterPro" id="IPR029045">
    <property type="entry name" value="ClpP/crotonase-like_dom_sf"/>
</dbReference>
<dbReference type="CDD" id="cd06558">
    <property type="entry name" value="crotonase-like"/>
    <property type="match status" value="1"/>
</dbReference>
<organism evidence="2 3">
    <name type="scientific">Priestia iocasae</name>
    <dbReference type="NCBI Taxonomy" id="2291674"/>
    <lineage>
        <taxon>Bacteria</taxon>
        <taxon>Bacillati</taxon>
        <taxon>Bacillota</taxon>
        <taxon>Bacilli</taxon>
        <taxon>Bacillales</taxon>
        <taxon>Bacillaceae</taxon>
        <taxon>Priestia</taxon>
    </lineage>
</organism>
<dbReference type="PANTHER" id="PTHR11941">
    <property type="entry name" value="ENOYL-COA HYDRATASE-RELATED"/>
    <property type="match status" value="1"/>
</dbReference>
<dbReference type="RefSeq" id="WP_205183492.1">
    <property type="nucleotide sequence ID" value="NZ_JAFBFC010000001.1"/>
</dbReference>
<dbReference type="PANTHER" id="PTHR11941:SF27">
    <property type="entry name" value="ETHYLMALONYL-COA DECARBOXYLASE"/>
    <property type="match status" value="1"/>
</dbReference>
<dbReference type="Proteomes" id="UP000809829">
    <property type="component" value="Unassembled WGS sequence"/>
</dbReference>
<evidence type="ECO:0000256" key="1">
    <source>
        <dbReference type="ARBA" id="ARBA00023239"/>
    </source>
</evidence>
<dbReference type="Pfam" id="PF00378">
    <property type="entry name" value="ECH_1"/>
    <property type="match status" value="1"/>
</dbReference>
<comment type="caution">
    <text evidence="2">The sequence shown here is derived from an EMBL/GenBank/DDBJ whole genome shotgun (WGS) entry which is preliminary data.</text>
</comment>